<dbReference type="AlphaFoldDB" id="A0A1I7H707"/>
<dbReference type="Proteomes" id="UP000199138">
    <property type="component" value="Unassembled WGS sequence"/>
</dbReference>
<dbReference type="OrthoDB" id="981982at2"/>
<protein>
    <submittedName>
        <fullName evidence="2">Uncharacterized protein</fullName>
    </submittedName>
</protein>
<evidence type="ECO:0000313" key="2">
    <source>
        <dbReference type="EMBL" id="SFU56483.1"/>
    </source>
</evidence>
<dbReference type="RefSeq" id="WP_093025202.1">
    <property type="nucleotide sequence ID" value="NZ_FPBK01000007.1"/>
</dbReference>
<keyword evidence="1" id="KW-0812">Transmembrane</keyword>
<sequence>MNHPFYQKNKKEQLKFQLTIASIALLCVAVGFLLAWLLSFWLLAFVIFVIVITLLAPFIDTPSMVKQGRLTYHSLFFLSETPKNGVIQIHGGTLFDYYFAIPKDIPKSSRKRFILQQYLEGLLQLIATYEVQPDSDIIIRGTSYIINTKTAEKLGFQLKNTEGLQQLILIFNYAQITCANSLANGKLTFPKVSKTKTFEASIQDLIARKERIKELSERLKG</sequence>
<keyword evidence="1" id="KW-1133">Transmembrane helix</keyword>
<dbReference type="STRING" id="1224947.SAMN05216480_107148"/>
<proteinExistence type="predicted"/>
<organism evidence="2 3">
    <name type="scientific">Pustulibacterium marinum</name>
    <dbReference type="NCBI Taxonomy" id="1224947"/>
    <lineage>
        <taxon>Bacteria</taxon>
        <taxon>Pseudomonadati</taxon>
        <taxon>Bacteroidota</taxon>
        <taxon>Flavobacteriia</taxon>
        <taxon>Flavobacteriales</taxon>
        <taxon>Flavobacteriaceae</taxon>
        <taxon>Pustulibacterium</taxon>
    </lineage>
</organism>
<accession>A0A1I7H707</accession>
<name>A0A1I7H707_9FLAO</name>
<evidence type="ECO:0000313" key="3">
    <source>
        <dbReference type="Proteomes" id="UP000199138"/>
    </source>
</evidence>
<gene>
    <name evidence="2" type="ORF">SAMN05216480_107148</name>
</gene>
<keyword evidence="1" id="KW-0472">Membrane</keyword>
<keyword evidence="3" id="KW-1185">Reference proteome</keyword>
<feature type="transmembrane region" description="Helical" evidence="1">
    <location>
        <begin position="40"/>
        <end position="59"/>
    </location>
</feature>
<reference evidence="2 3" key="1">
    <citation type="submission" date="2016-10" db="EMBL/GenBank/DDBJ databases">
        <authorList>
            <person name="de Groot N.N."/>
        </authorList>
    </citation>
    <scope>NUCLEOTIDE SEQUENCE [LARGE SCALE GENOMIC DNA]</scope>
    <source>
        <strain evidence="2 3">CGMCC 1.12333</strain>
    </source>
</reference>
<evidence type="ECO:0000256" key="1">
    <source>
        <dbReference type="SAM" id="Phobius"/>
    </source>
</evidence>
<feature type="transmembrane region" description="Helical" evidence="1">
    <location>
        <begin position="16"/>
        <end position="34"/>
    </location>
</feature>
<dbReference type="EMBL" id="FPBK01000007">
    <property type="protein sequence ID" value="SFU56483.1"/>
    <property type="molecule type" value="Genomic_DNA"/>
</dbReference>